<organism evidence="1 2">
    <name type="scientific">Pseudoxanthomonas taiwanensis J19</name>
    <dbReference type="NCBI Taxonomy" id="935569"/>
    <lineage>
        <taxon>Bacteria</taxon>
        <taxon>Pseudomonadati</taxon>
        <taxon>Pseudomonadota</taxon>
        <taxon>Gammaproteobacteria</taxon>
        <taxon>Lysobacterales</taxon>
        <taxon>Lysobacteraceae</taxon>
        <taxon>Pseudoxanthomonas</taxon>
    </lineage>
</organism>
<keyword evidence="2" id="KW-1185">Reference proteome</keyword>
<name>A0A562DIY3_9GAMM</name>
<dbReference type="AlphaFoldDB" id="A0A562DIY3"/>
<dbReference type="Pfam" id="PF09481">
    <property type="entry name" value="CRISPR_Cse1"/>
    <property type="match status" value="1"/>
</dbReference>
<proteinExistence type="predicted"/>
<accession>A0A562DIY3</accession>
<protein>
    <submittedName>
        <fullName evidence="1">CRISPR system Cascade subunit CasA</fullName>
    </submittedName>
</protein>
<dbReference type="OrthoDB" id="5392377at2"/>
<sequence length="537" mass="60064">MNLITDPWIPVRGASGKSRLISPLQLLDEDDPPLELDAIRPDFNVALAQFLVGLMQWLAPDDEAEWRRIAQGQERPELERLREIVHCFQFDSGPRRFMQDMDFEPDEAGDLSALLLEAPGGKTLRDNTDLFVKRSEGTTMSLPVVAQALLTLQINAPAGGQGHRTSVRGGGPVSMLLWPAKLGGRATPLWRKLWINTLVLEGGEPHLEVVFPWMAPCLTSEGGRDVHTCLAEQPPSDIEQALLCYFATPRRIRLHFEPDGVCTLTGQRGPCATGMETRNYGANYRSELFQHPLSPYYMEKAGGFLPAHVRETGFTYADWLLTCEDSGQIRMPRALRTERLGMELRSQLPVDPVWASGFAMDNMKCLAWHEVRFRHLDLDEERKAVVLHEVRAWLDGVDHVRRELSRQLRLAWGASGSGDTSVAERELFSRTEEAFHQMVGELAAMDGVSEQQRMQCHQDMRRRWQRQLAGVALQLFQQHAERGDAAEASVQALERVALAHRSLSQAVHGGLAKKLGLVTPAAKAGRATGTRRKEKAA</sequence>
<dbReference type="Proteomes" id="UP000321583">
    <property type="component" value="Unassembled WGS sequence"/>
</dbReference>
<dbReference type="CDD" id="cd09729">
    <property type="entry name" value="Cse1_I-E"/>
    <property type="match status" value="1"/>
</dbReference>
<reference evidence="1 2" key="1">
    <citation type="submission" date="2019-07" db="EMBL/GenBank/DDBJ databases">
        <title>Genome sequencing of lignin-degrading bacterial isolates.</title>
        <authorList>
            <person name="Gladden J."/>
        </authorList>
    </citation>
    <scope>NUCLEOTIDE SEQUENCE [LARGE SCALE GENOMIC DNA]</scope>
    <source>
        <strain evidence="1 2">J19</strain>
    </source>
</reference>
<dbReference type="EMBL" id="VLJS01000063">
    <property type="protein sequence ID" value="TWH09629.1"/>
    <property type="molecule type" value="Genomic_DNA"/>
</dbReference>
<evidence type="ECO:0000313" key="1">
    <source>
        <dbReference type="EMBL" id="TWH09629.1"/>
    </source>
</evidence>
<evidence type="ECO:0000313" key="2">
    <source>
        <dbReference type="Proteomes" id="UP000321583"/>
    </source>
</evidence>
<dbReference type="RefSeq" id="WP_028914264.1">
    <property type="nucleotide sequence ID" value="NZ_VLJS01000063.1"/>
</dbReference>
<dbReference type="InterPro" id="IPR013381">
    <property type="entry name" value="CRISPR-assoc_prot_Cse1"/>
</dbReference>
<gene>
    <name evidence="1" type="ORF">L613_003400000070</name>
</gene>
<dbReference type="NCBIfam" id="TIGR02547">
    <property type="entry name" value="casA_cse1"/>
    <property type="match status" value="1"/>
</dbReference>
<comment type="caution">
    <text evidence="1">The sequence shown here is derived from an EMBL/GenBank/DDBJ whole genome shotgun (WGS) entry which is preliminary data.</text>
</comment>